<name>A0AAD7IA53_9AGAR</name>
<feature type="compositionally biased region" description="Polar residues" evidence="1">
    <location>
        <begin position="54"/>
        <end position="65"/>
    </location>
</feature>
<dbReference type="EMBL" id="JARJLG010000137">
    <property type="protein sequence ID" value="KAJ7738456.1"/>
    <property type="molecule type" value="Genomic_DNA"/>
</dbReference>
<organism evidence="2 3">
    <name type="scientific">Mycena maculata</name>
    <dbReference type="NCBI Taxonomy" id="230809"/>
    <lineage>
        <taxon>Eukaryota</taxon>
        <taxon>Fungi</taxon>
        <taxon>Dikarya</taxon>
        <taxon>Basidiomycota</taxon>
        <taxon>Agaricomycotina</taxon>
        <taxon>Agaricomycetes</taxon>
        <taxon>Agaricomycetidae</taxon>
        <taxon>Agaricales</taxon>
        <taxon>Marasmiineae</taxon>
        <taxon>Mycenaceae</taxon>
        <taxon>Mycena</taxon>
    </lineage>
</organism>
<feature type="region of interest" description="Disordered" evidence="1">
    <location>
        <begin position="850"/>
        <end position="917"/>
    </location>
</feature>
<feature type="compositionally biased region" description="Basic residues" evidence="1">
    <location>
        <begin position="675"/>
        <end position="691"/>
    </location>
</feature>
<reference evidence="2" key="1">
    <citation type="submission" date="2023-03" db="EMBL/GenBank/DDBJ databases">
        <title>Massive genome expansion in bonnet fungi (Mycena s.s.) driven by repeated elements and novel gene families across ecological guilds.</title>
        <authorList>
            <consortium name="Lawrence Berkeley National Laboratory"/>
            <person name="Harder C.B."/>
            <person name="Miyauchi S."/>
            <person name="Viragh M."/>
            <person name="Kuo A."/>
            <person name="Thoen E."/>
            <person name="Andreopoulos B."/>
            <person name="Lu D."/>
            <person name="Skrede I."/>
            <person name="Drula E."/>
            <person name="Henrissat B."/>
            <person name="Morin E."/>
            <person name="Kohler A."/>
            <person name="Barry K."/>
            <person name="LaButti K."/>
            <person name="Morin E."/>
            <person name="Salamov A."/>
            <person name="Lipzen A."/>
            <person name="Mereny Z."/>
            <person name="Hegedus B."/>
            <person name="Baldrian P."/>
            <person name="Stursova M."/>
            <person name="Weitz H."/>
            <person name="Taylor A."/>
            <person name="Grigoriev I.V."/>
            <person name="Nagy L.G."/>
            <person name="Martin F."/>
            <person name="Kauserud H."/>
        </authorList>
    </citation>
    <scope>NUCLEOTIDE SEQUENCE</scope>
    <source>
        <strain evidence="2">CBHHK188m</strain>
    </source>
</reference>
<evidence type="ECO:0000313" key="3">
    <source>
        <dbReference type="Proteomes" id="UP001215280"/>
    </source>
</evidence>
<dbReference type="AlphaFoldDB" id="A0AAD7IA53"/>
<comment type="caution">
    <text evidence="2">The sequence shown here is derived from an EMBL/GenBank/DDBJ whole genome shotgun (WGS) entry which is preliminary data.</text>
</comment>
<gene>
    <name evidence="2" type="ORF">DFH07DRAFT_966044</name>
</gene>
<feature type="region of interest" description="Disordered" evidence="1">
    <location>
        <begin position="602"/>
        <end position="835"/>
    </location>
</feature>
<keyword evidence="3" id="KW-1185">Reference proteome</keyword>
<feature type="region of interest" description="Disordered" evidence="1">
    <location>
        <begin position="102"/>
        <end position="150"/>
    </location>
</feature>
<feature type="compositionally biased region" description="Low complexity" evidence="1">
    <location>
        <begin position="66"/>
        <end position="88"/>
    </location>
</feature>
<evidence type="ECO:0000256" key="1">
    <source>
        <dbReference type="SAM" id="MobiDB-lite"/>
    </source>
</evidence>
<feature type="compositionally biased region" description="Acidic residues" evidence="1">
    <location>
        <begin position="608"/>
        <end position="621"/>
    </location>
</feature>
<feature type="compositionally biased region" description="Acidic residues" evidence="1">
    <location>
        <begin position="658"/>
        <end position="668"/>
    </location>
</feature>
<dbReference type="Proteomes" id="UP001215280">
    <property type="component" value="Unassembled WGS sequence"/>
</dbReference>
<sequence length="917" mass="98585">MAPPLLLMDGLGFKRVGIPPPPPGFKPPGAATTAACKRMAASAPVIPSTAIPPRTSSSSNAPPDTSVSAAINSNSSSSDAPPSAAASVIADPSTVTAAVTATDPADLSNTILPESPGEPVNPNDEDDLDHEPDSSSTTSEPSGQLQVEQRRQLDRTVQQVLAAVSACTTSTGLSDARIWHVIAKDVEGAQPQRPNLWNRYQLYSARVEHRLEEMQRVRGEAAEDDDDDLDPEERKLAYRAFLEFHRTDASDILSLHEELAVEVMDQTHVGRSRMLRKVFASGQKMVSRVHQQYGLEGGLMFVGPHLNEDGQLAKCFLTPGLSELPATLHLSHDDFLGTVKLTAYNAENRAVNSLAGRPPITEGATTNFYIDSVAAATTSGAAASSGSVSTTTATAGPPRAVIKKEQTMAAKREAAKMRNRSHEENKKAMQVLLRNKAKEDVGIDLFVDAKCPGSFVWVSLGSSLKTQNIRLLGFPVDARLPGLSRPAKGASAWRVIDIRAFSRAIKACSKAGQGLRFEKFTYTSPAELTILTHDYSKPLITGPPSAVHVAFTSSAGEAMPCVDGENKMWLASFDLAKSPRPLNGKELSDAAAARLETVAAALPKTDFEPDEYLQGDDDVDGEHDTDGEHDVDDDKAEPPKPSAKTRGKKRVRTADPEFATDTEVESEDATSPPATRKKSTVTKPAVKKRKSTVPTPPVTRSRKVALEVQEGGGKAKGKKREVREAEKGNGKKLQVRFAPLAVSAAPADDNDDDDDDRPLVRAPSPKRQHSKSRRVEDSDTESGGQCTPPRPIMPISRPLNRPKPFVEIPYHKEISPRHRQPAETAMDFDPPQPGDLQILEHFRLAHTPTLELLPHKRKHDAPAAPAFDTHVGSSSKRKRDAPAAPAFNARVSSSSKHRSSTSADSHGTAHAAASTAK</sequence>
<proteinExistence type="predicted"/>
<protein>
    <submittedName>
        <fullName evidence="2">Uncharacterized protein</fullName>
    </submittedName>
</protein>
<feature type="region of interest" description="Disordered" evidence="1">
    <location>
        <begin position="45"/>
        <end position="88"/>
    </location>
</feature>
<evidence type="ECO:0000313" key="2">
    <source>
        <dbReference type="EMBL" id="KAJ7738456.1"/>
    </source>
</evidence>
<accession>A0AAD7IA53</accession>
<feature type="compositionally biased region" description="Low complexity" evidence="1">
    <location>
        <begin position="900"/>
        <end position="917"/>
    </location>
</feature>